<name>A0A3S4E679_9MICO</name>
<dbReference type="RefSeq" id="WP_128498068.1">
    <property type="nucleotide sequence ID" value="NZ_RZNC01000002.1"/>
</dbReference>
<dbReference type="Proteomes" id="UP000288603">
    <property type="component" value="Unassembled WGS sequence"/>
</dbReference>
<reference evidence="1 2" key="1">
    <citation type="submission" date="2018-12" db="EMBL/GenBank/DDBJ databases">
        <authorList>
            <person name="Li F."/>
        </authorList>
    </citation>
    <scope>NUCLEOTIDE SEQUENCE [LARGE SCALE GENOMIC DNA]</scope>
    <source>
        <strain evidence="1 2">8H24J-4-2</strain>
    </source>
</reference>
<dbReference type="InterPro" id="IPR020955">
    <property type="entry name" value="Uncharacterised_Atu4866"/>
</dbReference>
<dbReference type="InterPro" id="IPR038646">
    <property type="entry name" value="Atu4866-like_sf"/>
</dbReference>
<sequence length="236" mass="25653">MIRSEKTTEQRAGLVVTGGVVAMSVDGRDAAWRWERRDLVVVADRIVSATFPVEGAEVIRAEGAFVVPLQVESALRQGGRARAIEARLEPANPATFAVVRRRVTDQEIRRMLVVAPHDLEAVLVDGHIEARDGRPVRAAGADVADGAVSATWVGVWSDVSRGLDQHLLPTGRYTETRGGRVDAYTGRYWVRGERISYLDDSGFWAFGELLGGVLHHAGFVMTRGAPHENGPTSTFG</sequence>
<keyword evidence="1" id="KW-0378">Hydrolase</keyword>
<proteinExistence type="predicted"/>
<dbReference type="GO" id="GO:0016787">
    <property type="term" value="F:hydrolase activity"/>
    <property type="evidence" value="ECO:0007669"/>
    <property type="project" value="UniProtKB-KW"/>
</dbReference>
<comment type="caution">
    <text evidence="1">The sequence shown here is derived from an EMBL/GenBank/DDBJ whole genome shotgun (WGS) entry which is preliminary data.</text>
</comment>
<keyword evidence="2" id="KW-1185">Reference proteome</keyword>
<dbReference type="OrthoDB" id="9810893at2"/>
<gene>
    <name evidence="1" type="ORF">ELQ92_05730</name>
</gene>
<protein>
    <submittedName>
        <fullName evidence="1">Amidohydrolase</fullName>
    </submittedName>
</protein>
<dbReference type="EMBL" id="RZNC01000002">
    <property type="protein sequence ID" value="RWZ64269.1"/>
    <property type="molecule type" value="Genomic_DNA"/>
</dbReference>
<evidence type="ECO:0000313" key="1">
    <source>
        <dbReference type="EMBL" id="RWZ64269.1"/>
    </source>
</evidence>
<dbReference type="Pfam" id="PF11512">
    <property type="entry name" value="Atu4866"/>
    <property type="match status" value="1"/>
</dbReference>
<dbReference type="Gene3D" id="2.40.128.290">
    <property type="entry name" value="Uncharacterised protein Atu4866, PF11512"/>
    <property type="match status" value="1"/>
</dbReference>
<dbReference type="AlphaFoldDB" id="A0A3S4E679"/>
<accession>A0A3S4E679</accession>
<organism evidence="1 2">
    <name type="scientific">Labedella populi</name>
    <dbReference type="NCBI Taxonomy" id="2498850"/>
    <lineage>
        <taxon>Bacteria</taxon>
        <taxon>Bacillati</taxon>
        <taxon>Actinomycetota</taxon>
        <taxon>Actinomycetes</taxon>
        <taxon>Micrococcales</taxon>
        <taxon>Microbacteriaceae</taxon>
        <taxon>Labedella</taxon>
    </lineage>
</organism>
<evidence type="ECO:0000313" key="2">
    <source>
        <dbReference type="Proteomes" id="UP000288603"/>
    </source>
</evidence>